<keyword evidence="10" id="KW-1185">Reference proteome</keyword>
<dbReference type="GO" id="GO:0003676">
    <property type="term" value="F:nucleic acid binding"/>
    <property type="evidence" value="ECO:0007669"/>
    <property type="project" value="UniProtKB-UniRule"/>
</dbReference>
<dbReference type="PROSITE" id="PS51614">
    <property type="entry name" value="SAM_MT_ADRIFT"/>
    <property type="match status" value="1"/>
</dbReference>
<evidence type="ECO:0000259" key="8">
    <source>
        <dbReference type="PROSITE" id="PS51614"/>
    </source>
</evidence>
<proteinExistence type="predicted"/>
<dbReference type="InterPro" id="IPR002877">
    <property type="entry name" value="RNA_MeTrfase_FtsJ_dom"/>
</dbReference>
<dbReference type="PANTHER" id="PTHR16121:SF2">
    <property type="entry name" value="CAP-SPECIFIC MRNA (NUCLEOSIDE-2'-O-)-METHYLTRANSFERASE 2"/>
    <property type="match status" value="1"/>
</dbReference>
<comment type="catalytic activity">
    <reaction evidence="6">
        <text>a 5'-end (N(7)-methyl 5'-triphosphoguanosine)-(2'-O-methyl-ribonucleoside)-(ribonucleotide) in mRNA + S-adenosyl-L-methionine = a 5'-end (N(7)-methyl 5'-triphosphoguanosine)-(2'-O-methyl-ribonucleoside)-(2'-O-methyl-ribonucleotide) in mRNA + S-adenosyl-L-homocysteine + H(+)</text>
        <dbReference type="Rhea" id="RHEA:67024"/>
        <dbReference type="Rhea" id="RHEA-COMP:17169"/>
        <dbReference type="Rhea" id="RHEA-COMP:17170"/>
        <dbReference type="ChEBI" id="CHEBI:15378"/>
        <dbReference type="ChEBI" id="CHEBI:57856"/>
        <dbReference type="ChEBI" id="CHEBI:59789"/>
        <dbReference type="ChEBI" id="CHEBI:167612"/>
        <dbReference type="ChEBI" id="CHEBI:167614"/>
        <dbReference type="EC" id="2.1.1.296"/>
    </reaction>
</comment>
<evidence type="ECO:0000256" key="6">
    <source>
        <dbReference type="ARBA" id="ARBA00049477"/>
    </source>
</evidence>
<dbReference type="EMBL" id="BLIY01000024">
    <property type="protein sequence ID" value="GFE55835.1"/>
    <property type="molecule type" value="Genomic_DNA"/>
</dbReference>
<name>A0A9W5TDV6_BABOV</name>
<feature type="compositionally biased region" description="Basic and acidic residues" evidence="7">
    <location>
        <begin position="965"/>
        <end position="974"/>
    </location>
</feature>
<accession>A0A9W5TDV6</accession>
<evidence type="ECO:0000313" key="10">
    <source>
        <dbReference type="Proteomes" id="UP001057455"/>
    </source>
</evidence>
<gene>
    <name evidence="9" type="ORF">BaOVIS_032390</name>
</gene>
<feature type="region of interest" description="Disordered" evidence="7">
    <location>
        <begin position="965"/>
        <end position="1004"/>
    </location>
</feature>
<dbReference type="GO" id="GO:0005840">
    <property type="term" value="C:ribosome"/>
    <property type="evidence" value="ECO:0007669"/>
    <property type="project" value="UniProtKB-KW"/>
</dbReference>
<dbReference type="Pfam" id="PF01728">
    <property type="entry name" value="FtsJ"/>
    <property type="match status" value="2"/>
</dbReference>
<dbReference type="GO" id="GO:0016556">
    <property type="term" value="P:mRNA modification"/>
    <property type="evidence" value="ECO:0007669"/>
    <property type="project" value="UniProtKB-UniRule"/>
</dbReference>
<evidence type="ECO:0000256" key="3">
    <source>
        <dbReference type="ARBA" id="ARBA00022603"/>
    </source>
</evidence>
<evidence type="ECO:0000256" key="1">
    <source>
        <dbReference type="ARBA" id="ARBA00012770"/>
    </source>
</evidence>
<protein>
    <recommendedName>
        <fullName evidence="2">Cap-specific mRNA (nucleoside-2'-O-)-methyltransferase 2</fullName>
        <ecNumber evidence="1">2.1.1.296</ecNumber>
    </recommendedName>
</protein>
<keyword evidence="3 9" id="KW-0489">Methyltransferase</keyword>
<dbReference type="Proteomes" id="UP001057455">
    <property type="component" value="Unassembled WGS sequence"/>
</dbReference>
<keyword evidence="4" id="KW-0808">Transferase</keyword>
<dbReference type="InterPro" id="IPR050851">
    <property type="entry name" value="mRNA_Cap_2O-Ribose_MeTrfase"/>
</dbReference>
<dbReference type="InterPro" id="IPR029063">
    <property type="entry name" value="SAM-dependent_MTases_sf"/>
</dbReference>
<keyword evidence="5" id="KW-0949">S-adenosyl-L-methionine</keyword>
<feature type="domain" description="Adrift-type SAM-dependent 2'-O-MTase" evidence="8">
    <location>
        <begin position="126"/>
        <end position="352"/>
    </location>
</feature>
<evidence type="ECO:0000256" key="4">
    <source>
        <dbReference type="ARBA" id="ARBA00022679"/>
    </source>
</evidence>
<dbReference type="PANTHER" id="PTHR16121">
    <property type="entry name" value="CAP-SPECIFIC MRNA (NUCLEOSIDE-2'-O-)-METHYLTRANSFERASE 1-RELATED"/>
    <property type="match status" value="1"/>
</dbReference>
<keyword evidence="9" id="KW-0687">Ribonucleoprotein</keyword>
<sequence length="1004" mass="113784">MATQGGEKPAALHNEKRFVFQNSLNKLLADTKRVPPSSKPCAKCEQRKRVCICSTVNGAVGRAAVYEIAELAETRSMLSELRDSLNDIDIEKWSYHTKILDETSLVVKQIGELSTVVNGRKEPGAELVTNAWAKLYEILEFYKVLDLVKPELATQGGDVHSFHISECPGGFIAALNHAVKQKNSMANLVWQATSLNPYHEGNSHMECLAEDILYRDTITHWISGADESGNITKTANIEYIWDRVSRPSKFNKGKLPVLADIVTADGSFCCQADPNNQESLTAPLKLSEVVCALGLMRVGAVFVLKMFTLFEESSLSIMALLSMCFKTVEVYKPHLSKSNGSEIYIVCIGFNGITSVLLCALCKIVNEYSSSKDRRAIIPKEWVPSAFKAEFIECAKMFAQLQCRSLRNCMSQYMQISDENAFYKRKREFAKQFLAQFPVNPIPSDCRLVKYMSFTEDVITGKDTSSLFHVPKRHLPDLDTRRAFAQSYDDLQQRRREMYRQYRQNKEQKHFLALSHEATCADFGSDIAQVLKFANEYRPPYPTFGVGPLSFDLDESMLTELRADLKNQRYIKDSWFVSAPIHVQDIRMSYFVCNDLLYDVMRVRTLCGERLPIVTPMDILCVDGAVGEAMSDINMLPNAATVDLAMVVKRFLDIKRYKSYLEITTNSSQQFPAISLMKRHNIAGSLIYGFNSGGDSESIIHFDSSYELQVILDSFVGEGAVKTTIDFNYDQRLSQSDGYKSLTTQLQESPLRNSCDFVFCDPRRLPQHHREVFFEEYKSKHVLVAQLVQAFCCLAHGGDLVVACSTLMTRFTICIITVLRTVFDQVHIYSPESAAPWTQRLYIVCRRYNDQDNSLCRYYLQCLWDAICLHKKSGKEVVQTLRPSHFTHFARRLWEFNTAMMLSQFNDLELHTRGPVHDGARDARAMEFLHSLGVIDLLFPPTLLDALGPCRLLSLDSVNHDVDLSRLTEKRPREEDSDGQVATPPDSPAQEERSGSPIWSSDEE</sequence>
<dbReference type="EC" id="2.1.1.296" evidence="1"/>
<evidence type="ECO:0000313" key="9">
    <source>
        <dbReference type="EMBL" id="GFE55835.1"/>
    </source>
</evidence>
<dbReference type="GO" id="GO:0005737">
    <property type="term" value="C:cytoplasm"/>
    <property type="evidence" value="ECO:0007669"/>
    <property type="project" value="TreeGrafter"/>
</dbReference>
<dbReference type="GO" id="GO:0006370">
    <property type="term" value="P:7-methylguanosine mRNA capping"/>
    <property type="evidence" value="ECO:0007669"/>
    <property type="project" value="UniProtKB-UniRule"/>
</dbReference>
<evidence type="ECO:0000256" key="2">
    <source>
        <dbReference type="ARBA" id="ARBA00021134"/>
    </source>
</evidence>
<dbReference type="Gene3D" id="3.40.50.12760">
    <property type="match status" value="2"/>
</dbReference>
<dbReference type="GO" id="GO:0004483">
    <property type="term" value="F:methyltransferase cap1 activity"/>
    <property type="evidence" value="ECO:0007669"/>
    <property type="project" value="UniProtKB-UniRule"/>
</dbReference>
<dbReference type="InterPro" id="IPR025807">
    <property type="entry name" value="Adrift-typ_MeTrfase"/>
</dbReference>
<evidence type="ECO:0000256" key="7">
    <source>
        <dbReference type="SAM" id="MobiDB-lite"/>
    </source>
</evidence>
<comment type="caution">
    <text evidence="9">The sequence shown here is derived from an EMBL/GenBank/DDBJ whole genome shotgun (WGS) entry which is preliminary data.</text>
</comment>
<reference evidence="9" key="1">
    <citation type="submission" date="2019-12" db="EMBL/GenBank/DDBJ databases">
        <title>Genome sequence of Babesia ovis.</title>
        <authorList>
            <person name="Yamagishi J."/>
            <person name="Sevinc F."/>
            <person name="Xuan X."/>
        </authorList>
    </citation>
    <scope>NUCLEOTIDE SEQUENCE</scope>
    <source>
        <strain evidence="9">Selcuk</strain>
    </source>
</reference>
<dbReference type="SUPFAM" id="SSF53335">
    <property type="entry name" value="S-adenosyl-L-methionine-dependent methyltransferases"/>
    <property type="match status" value="2"/>
</dbReference>
<dbReference type="GO" id="GO:0032259">
    <property type="term" value="P:methylation"/>
    <property type="evidence" value="ECO:0007669"/>
    <property type="project" value="UniProtKB-KW"/>
</dbReference>
<keyword evidence="9" id="KW-0689">Ribosomal protein</keyword>
<dbReference type="GO" id="GO:0120550">
    <property type="term" value="F:methyltransferase cap2 activity"/>
    <property type="evidence" value="ECO:0007669"/>
    <property type="project" value="UniProtKB-EC"/>
</dbReference>
<evidence type="ECO:0000256" key="5">
    <source>
        <dbReference type="ARBA" id="ARBA00022691"/>
    </source>
</evidence>
<organism evidence="9 10">
    <name type="scientific">Babesia ovis</name>
    <dbReference type="NCBI Taxonomy" id="5869"/>
    <lineage>
        <taxon>Eukaryota</taxon>
        <taxon>Sar</taxon>
        <taxon>Alveolata</taxon>
        <taxon>Apicomplexa</taxon>
        <taxon>Aconoidasida</taxon>
        <taxon>Piroplasmida</taxon>
        <taxon>Babesiidae</taxon>
        <taxon>Babesia</taxon>
    </lineage>
</organism>
<dbReference type="GO" id="GO:0005634">
    <property type="term" value="C:nucleus"/>
    <property type="evidence" value="ECO:0007669"/>
    <property type="project" value="UniProtKB-SubCell"/>
</dbReference>
<dbReference type="OrthoDB" id="429597at2759"/>
<dbReference type="AlphaFoldDB" id="A0A9W5TDV6"/>